<dbReference type="Pfam" id="PF17932">
    <property type="entry name" value="TetR_C_24"/>
    <property type="match status" value="1"/>
</dbReference>
<dbReference type="SUPFAM" id="SSF48498">
    <property type="entry name" value="Tetracyclin repressor-like, C-terminal domain"/>
    <property type="match status" value="1"/>
</dbReference>
<proteinExistence type="predicted"/>
<name>A0A1T2X8S9_9BACL</name>
<evidence type="ECO:0000259" key="3">
    <source>
        <dbReference type="PROSITE" id="PS50977"/>
    </source>
</evidence>
<reference evidence="4 5" key="1">
    <citation type="submission" date="2017-01" db="EMBL/GenBank/DDBJ databases">
        <title>Genome analysis of Paenibacillus selenitrireducens ES3-24.</title>
        <authorList>
            <person name="Xu D."/>
            <person name="Yao R."/>
            <person name="Zheng S."/>
        </authorList>
    </citation>
    <scope>NUCLEOTIDE SEQUENCE [LARGE SCALE GENOMIC DNA]</scope>
    <source>
        <strain evidence="4 5">ES3-24</strain>
    </source>
</reference>
<dbReference type="Pfam" id="PF00440">
    <property type="entry name" value="TetR_N"/>
    <property type="match status" value="1"/>
</dbReference>
<gene>
    <name evidence="4" type="ORF">BVG16_18640</name>
</gene>
<dbReference type="PRINTS" id="PR00455">
    <property type="entry name" value="HTHTETR"/>
</dbReference>
<evidence type="ECO:0000313" key="4">
    <source>
        <dbReference type="EMBL" id="OPA76225.1"/>
    </source>
</evidence>
<dbReference type="Proteomes" id="UP000190188">
    <property type="component" value="Unassembled WGS sequence"/>
</dbReference>
<dbReference type="EMBL" id="MSZX01000007">
    <property type="protein sequence ID" value="OPA76225.1"/>
    <property type="molecule type" value="Genomic_DNA"/>
</dbReference>
<dbReference type="AlphaFoldDB" id="A0A1T2X8S9"/>
<feature type="DNA-binding region" description="H-T-H motif" evidence="2">
    <location>
        <begin position="24"/>
        <end position="43"/>
    </location>
</feature>
<keyword evidence="5" id="KW-1185">Reference proteome</keyword>
<evidence type="ECO:0000256" key="2">
    <source>
        <dbReference type="PROSITE-ProRule" id="PRU00335"/>
    </source>
</evidence>
<keyword evidence="1 2" id="KW-0238">DNA-binding</keyword>
<dbReference type="InterPro" id="IPR050624">
    <property type="entry name" value="HTH-type_Tx_Regulator"/>
</dbReference>
<dbReference type="PANTHER" id="PTHR43479:SF11">
    <property type="entry name" value="ACREF_ENVCD OPERON REPRESSOR-RELATED"/>
    <property type="match status" value="1"/>
</dbReference>
<organism evidence="4 5">
    <name type="scientific">Paenibacillus selenitireducens</name>
    <dbReference type="NCBI Taxonomy" id="1324314"/>
    <lineage>
        <taxon>Bacteria</taxon>
        <taxon>Bacillati</taxon>
        <taxon>Bacillota</taxon>
        <taxon>Bacilli</taxon>
        <taxon>Bacillales</taxon>
        <taxon>Paenibacillaceae</taxon>
        <taxon>Paenibacillus</taxon>
    </lineage>
</organism>
<dbReference type="InterPro" id="IPR009057">
    <property type="entry name" value="Homeodomain-like_sf"/>
</dbReference>
<dbReference type="InterPro" id="IPR001647">
    <property type="entry name" value="HTH_TetR"/>
</dbReference>
<sequence>MSSKDKIITAAIEVFSEHGYHRASMDEIALRACVAKGTLYYNFPNKAQLFKTLVKQGLQEIMDTTCQALDMPLTLEESIQRVIRLNLDMFLESTNFAHIIFNELSNGIEQEVLLEIKELRREYLHFLADILEESKCGGYVRDVNCMIAATSIVGMLQSSCNYYLNNKNEMSREDLEYFLFTLITKGLFTTHA</sequence>
<dbReference type="InterPro" id="IPR041490">
    <property type="entry name" value="KstR2_TetR_C"/>
</dbReference>
<protein>
    <submittedName>
        <fullName evidence="4">TetR family transcriptional regulator</fullName>
    </submittedName>
</protein>
<accession>A0A1T2X8S9</accession>
<dbReference type="STRING" id="1324314.BVG16_18640"/>
<dbReference type="InterPro" id="IPR036271">
    <property type="entry name" value="Tet_transcr_reg_TetR-rel_C_sf"/>
</dbReference>
<evidence type="ECO:0000256" key="1">
    <source>
        <dbReference type="ARBA" id="ARBA00023125"/>
    </source>
</evidence>
<dbReference type="PANTHER" id="PTHR43479">
    <property type="entry name" value="ACREF/ENVCD OPERON REPRESSOR-RELATED"/>
    <property type="match status" value="1"/>
</dbReference>
<comment type="caution">
    <text evidence="4">The sequence shown here is derived from an EMBL/GenBank/DDBJ whole genome shotgun (WGS) entry which is preliminary data.</text>
</comment>
<dbReference type="PROSITE" id="PS50977">
    <property type="entry name" value="HTH_TETR_2"/>
    <property type="match status" value="1"/>
</dbReference>
<dbReference type="GO" id="GO:0003677">
    <property type="term" value="F:DNA binding"/>
    <property type="evidence" value="ECO:0007669"/>
    <property type="project" value="UniProtKB-UniRule"/>
</dbReference>
<dbReference type="Gene3D" id="1.10.357.10">
    <property type="entry name" value="Tetracycline Repressor, domain 2"/>
    <property type="match status" value="1"/>
</dbReference>
<feature type="domain" description="HTH tetR-type" evidence="3">
    <location>
        <begin position="1"/>
        <end position="61"/>
    </location>
</feature>
<dbReference type="SUPFAM" id="SSF46689">
    <property type="entry name" value="Homeodomain-like"/>
    <property type="match status" value="1"/>
</dbReference>
<evidence type="ECO:0000313" key="5">
    <source>
        <dbReference type="Proteomes" id="UP000190188"/>
    </source>
</evidence>
<dbReference type="Gene3D" id="1.10.10.60">
    <property type="entry name" value="Homeodomain-like"/>
    <property type="match status" value="1"/>
</dbReference>